<dbReference type="RefSeq" id="WP_065656024.1">
    <property type="nucleotide sequence ID" value="NZ_CP026925.1"/>
</dbReference>
<keyword evidence="1" id="KW-1133">Transmembrane helix</keyword>
<dbReference type="GO" id="GO:0016747">
    <property type="term" value="F:acyltransferase activity, transferring groups other than amino-acyl groups"/>
    <property type="evidence" value="ECO:0007669"/>
    <property type="project" value="InterPro"/>
</dbReference>
<dbReference type="GO" id="GO:0000271">
    <property type="term" value="P:polysaccharide biosynthetic process"/>
    <property type="evidence" value="ECO:0007669"/>
    <property type="project" value="TreeGrafter"/>
</dbReference>
<dbReference type="PANTHER" id="PTHR23028:SF131">
    <property type="entry name" value="BLR2367 PROTEIN"/>
    <property type="match status" value="1"/>
</dbReference>
<evidence type="ECO:0000313" key="4">
    <source>
        <dbReference type="Proteomes" id="UP000237717"/>
    </source>
</evidence>
<dbReference type="InterPro" id="IPR050879">
    <property type="entry name" value="Acyltransferase_3"/>
</dbReference>
<organism evidence="3 4">
    <name type="scientific">Agrobacterium tumefaciens</name>
    <dbReference type="NCBI Taxonomy" id="358"/>
    <lineage>
        <taxon>Bacteria</taxon>
        <taxon>Pseudomonadati</taxon>
        <taxon>Pseudomonadota</taxon>
        <taxon>Alphaproteobacteria</taxon>
        <taxon>Hyphomicrobiales</taxon>
        <taxon>Rhizobiaceae</taxon>
        <taxon>Rhizobium/Agrobacterium group</taxon>
        <taxon>Agrobacterium</taxon>
        <taxon>Agrobacterium tumefaciens complex</taxon>
    </lineage>
</organism>
<evidence type="ECO:0000313" key="3">
    <source>
        <dbReference type="EMBL" id="AVH43058.1"/>
    </source>
</evidence>
<dbReference type="AlphaFoldDB" id="A0A2L2LFP3"/>
<reference evidence="3 4" key="1">
    <citation type="submission" date="2018-02" db="EMBL/GenBank/DDBJ databases">
        <title>Complete genome sequence of Agrobacterium tumefaciens 1D1609.</title>
        <authorList>
            <person name="Cho S.-T."/>
            <person name="Haryono M."/>
            <person name="Chang H.-H."/>
            <person name="Santos M.N."/>
            <person name="Lai E.-M."/>
            <person name="Kuo C.-H."/>
        </authorList>
    </citation>
    <scope>NUCLEOTIDE SEQUENCE [LARGE SCALE GENOMIC DNA]</scope>
    <source>
        <strain evidence="3 4">1D1609</strain>
    </source>
</reference>
<feature type="transmembrane region" description="Helical" evidence="1">
    <location>
        <begin position="272"/>
        <end position="293"/>
    </location>
</feature>
<feature type="transmembrane region" description="Helical" evidence="1">
    <location>
        <begin position="244"/>
        <end position="260"/>
    </location>
</feature>
<keyword evidence="1" id="KW-0812">Transmembrane</keyword>
<feature type="transmembrane region" description="Helical" evidence="1">
    <location>
        <begin position="180"/>
        <end position="200"/>
    </location>
</feature>
<dbReference type="EMBL" id="CP026925">
    <property type="protein sequence ID" value="AVH43058.1"/>
    <property type="molecule type" value="Genomic_DNA"/>
</dbReference>
<feature type="transmembrane region" description="Helical" evidence="1">
    <location>
        <begin position="78"/>
        <end position="98"/>
    </location>
</feature>
<gene>
    <name evidence="3" type="ORF">At1D1609_30030</name>
</gene>
<proteinExistence type="predicted"/>
<feature type="transmembrane region" description="Helical" evidence="1">
    <location>
        <begin position="37"/>
        <end position="58"/>
    </location>
</feature>
<dbReference type="PANTHER" id="PTHR23028">
    <property type="entry name" value="ACETYLTRANSFERASE"/>
    <property type="match status" value="1"/>
</dbReference>
<keyword evidence="1" id="KW-0472">Membrane</keyword>
<dbReference type="InterPro" id="IPR002656">
    <property type="entry name" value="Acyl_transf_3_dom"/>
</dbReference>
<evidence type="ECO:0000259" key="2">
    <source>
        <dbReference type="Pfam" id="PF01757"/>
    </source>
</evidence>
<dbReference type="Pfam" id="PF01757">
    <property type="entry name" value="Acyl_transf_3"/>
    <property type="match status" value="1"/>
</dbReference>
<protein>
    <submittedName>
        <fullName evidence="3">Exopolysaccharide biosynthesis protein</fullName>
    </submittedName>
</protein>
<accession>A0A2L2LFP3</accession>
<name>A0A2L2LFP3_AGRTU</name>
<evidence type="ECO:0000256" key="1">
    <source>
        <dbReference type="SAM" id="Phobius"/>
    </source>
</evidence>
<dbReference type="GO" id="GO:0016020">
    <property type="term" value="C:membrane"/>
    <property type="evidence" value="ECO:0007669"/>
    <property type="project" value="TreeGrafter"/>
</dbReference>
<feature type="transmembrane region" description="Helical" evidence="1">
    <location>
        <begin position="7"/>
        <end position="25"/>
    </location>
</feature>
<feature type="transmembrane region" description="Helical" evidence="1">
    <location>
        <begin position="212"/>
        <end position="232"/>
    </location>
</feature>
<feature type="transmembrane region" description="Helical" evidence="1">
    <location>
        <begin position="305"/>
        <end position="330"/>
    </location>
</feature>
<sequence length="355" mass="39756">MIINLQVLRAAAAFLVFFHHFMPNIDKLFPGAKTYEFGAAGVDIFFVLSGFIMVLTTFNKDSDPARFFFNRIARIVPIYWIMTSAIVALFLIGFRPIGVLDLQLSYVWKSLLFIPFMRNGLWEPILSVGWTLNFEMFFYALFALLLIVPDFRLRIVLLVTILACLVGAGMIFVLNPYLEYYTSPVILDFAFGAGFGAFYVSGRASFSSGNRTCAWLLIAMGALLIAATGRGLELSSSHNILRPMTWGVAGLLLIYGCVLLEENGFVAKNRILIYLGNASYSIYLVHNLMIQVSEKTVNLFLTPGLVALGVMTLFALALTIIFGLASYKFIEYPINQIYRRITIKTQSIKAILSRI</sequence>
<feature type="domain" description="Acyltransferase 3" evidence="2">
    <location>
        <begin position="3"/>
        <end position="322"/>
    </location>
</feature>
<feature type="transmembrane region" description="Helical" evidence="1">
    <location>
        <begin position="155"/>
        <end position="174"/>
    </location>
</feature>
<dbReference type="Proteomes" id="UP000237717">
    <property type="component" value="Chromosome II"/>
</dbReference>
<feature type="transmembrane region" description="Helical" evidence="1">
    <location>
        <begin position="125"/>
        <end position="148"/>
    </location>
</feature>